<comment type="caution">
    <text evidence="1">The sequence shown here is derived from an EMBL/GenBank/DDBJ whole genome shotgun (WGS) entry which is preliminary data.</text>
</comment>
<organism evidence="1 2">
    <name type="scientific">Araneus ventricosus</name>
    <name type="common">Orbweaver spider</name>
    <name type="synonym">Epeira ventricosa</name>
    <dbReference type="NCBI Taxonomy" id="182803"/>
    <lineage>
        <taxon>Eukaryota</taxon>
        <taxon>Metazoa</taxon>
        <taxon>Ecdysozoa</taxon>
        <taxon>Arthropoda</taxon>
        <taxon>Chelicerata</taxon>
        <taxon>Arachnida</taxon>
        <taxon>Araneae</taxon>
        <taxon>Araneomorphae</taxon>
        <taxon>Entelegynae</taxon>
        <taxon>Araneoidea</taxon>
        <taxon>Araneidae</taxon>
        <taxon>Araneus</taxon>
    </lineage>
</organism>
<reference evidence="1 2" key="1">
    <citation type="journal article" date="2019" name="Sci. Rep.">
        <title>Orb-weaving spider Araneus ventricosus genome elucidates the spidroin gene catalogue.</title>
        <authorList>
            <person name="Kono N."/>
            <person name="Nakamura H."/>
            <person name="Ohtoshi R."/>
            <person name="Moran D.A.P."/>
            <person name="Shinohara A."/>
            <person name="Yoshida Y."/>
            <person name="Fujiwara M."/>
            <person name="Mori M."/>
            <person name="Tomita M."/>
            <person name="Arakawa K."/>
        </authorList>
    </citation>
    <scope>NUCLEOTIDE SEQUENCE [LARGE SCALE GENOMIC DNA]</scope>
</reference>
<gene>
    <name evidence="1" type="ORF">AVEN_32376_1</name>
</gene>
<accession>A0A4Y2I118</accession>
<dbReference type="Proteomes" id="UP000499080">
    <property type="component" value="Unassembled WGS sequence"/>
</dbReference>
<evidence type="ECO:0000313" key="2">
    <source>
        <dbReference type="Proteomes" id="UP000499080"/>
    </source>
</evidence>
<proteinExistence type="predicted"/>
<evidence type="ECO:0000313" key="1">
    <source>
        <dbReference type="EMBL" id="GBM70856.1"/>
    </source>
</evidence>
<name>A0A4Y2I118_ARAVE</name>
<protein>
    <submittedName>
        <fullName evidence="1">Uncharacterized protein</fullName>
    </submittedName>
</protein>
<keyword evidence="2" id="KW-1185">Reference proteome</keyword>
<dbReference type="AlphaFoldDB" id="A0A4Y2I118"/>
<dbReference type="EMBL" id="BGPR01104788">
    <property type="protein sequence ID" value="GBM70856.1"/>
    <property type="molecule type" value="Genomic_DNA"/>
</dbReference>
<sequence>MKPCSSTPHSNYPTNWIHNFPTKWIHNYPTNWIHNYHINWIHNYLLTGCTVLCNLHIENSSTSRLPYLVCACPIFCDIQDYVATTLFAISSTRMAFPVESGL</sequence>